<dbReference type="Pfam" id="PF02911">
    <property type="entry name" value="Formyl_trans_C"/>
    <property type="match status" value="1"/>
</dbReference>
<dbReference type="Gene3D" id="3.40.50.170">
    <property type="entry name" value="Formyl transferase, N-terminal domain"/>
    <property type="match status" value="1"/>
</dbReference>
<evidence type="ECO:0000256" key="1">
    <source>
        <dbReference type="ARBA" id="ARBA00010699"/>
    </source>
</evidence>
<dbReference type="InterPro" id="IPR002376">
    <property type="entry name" value="Formyl_transf_N"/>
</dbReference>
<dbReference type="InterPro" id="IPR005793">
    <property type="entry name" value="Formyl_trans_C"/>
</dbReference>
<dbReference type="InterPro" id="IPR044135">
    <property type="entry name" value="Met-tRNA-FMT_C"/>
</dbReference>
<dbReference type="InterPro" id="IPR041711">
    <property type="entry name" value="Met-tRNA-FMT_N"/>
</dbReference>
<evidence type="ECO:0000259" key="6">
    <source>
        <dbReference type="Pfam" id="PF00551"/>
    </source>
</evidence>
<evidence type="ECO:0000313" key="8">
    <source>
        <dbReference type="EMBL" id="CAG9292938.1"/>
    </source>
</evidence>
<evidence type="ECO:0000256" key="5">
    <source>
        <dbReference type="ARBA" id="ARBA00022917"/>
    </source>
</evidence>
<feature type="non-terminal residue" evidence="8">
    <location>
        <position position="336"/>
    </location>
</feature>
<feature type="domain" description="Formyl transferase N-terminal" evidence="6">
    <location>
        <begin position="3"/>
        <end position="186"/>
    </location>
</feature>
<reference evidence="8" key="1">
    <citation type="submission" date="2022-02" db="EMBL/GenBank/DDBJ databases">
        <authorList>
            <person name="Giguere J D."/>
        </authorList>
    </citation>
    <scope>NUCLEOTIDE SEQUENCE</scope>
    <source>
        <strain evidence="8">CCAP 1055/1</strain>
    </source>
</reference>
<dbReference type="CDD" id="cd08646">
    <property type="entry name" value="FMT_core_Met-tRNA-FMT_N"/>
    <property type="match status" value="1"/>
</dbReference>
<dbReference type="Proteomes" id="UP000836788">
    <property type="component" value="Chromosome 7"/>
</dbReference>
<proteinExistence type="inferred from homology"/>
<evidence type="ECO:0000256" key="2">
    <source>
        <dbReference type="ARBA" id="ARBA00012261"/>
    </source>
</evidence>
<keyword evidence="5" id="KW-0648">Protein biosynthesis</keyword>
<dbReference type="PANTHER" id="PTHR11138:SF5">
    <property type="entry name" value="METHIONYL-TRNA FORMYLTRANSFERASE, MITOCHONDRIAL"/>
    <property type="match status" value="1"/>
</dbReference>
<dbReference type="InterPro" id="IPR037022">
    <property type="entry name" value="Formyl_trans_C_sf"/>
</dbReference>
<dbReference type="AlphaFoldDB" id="A0A8J9TYH8"/>
<dbReference type="SUPFAM" id="SSF50486">
    <property type="entry name" value="FMT C-terminal domain-like"/>
    <property type="match status" value="1"/>
</dbReference>
<dbReference type="Gene3D" id="3.10.25.10">
    <property type="entry name" value="Formyl transferase, C-terminal domain"/>
    <property type="match status" value="1"/>
</dbReference>
<dbReference type="PANTHER" id="PTHR11138">
    <property type="entry name" value="METHIONYL-TRNA FORMYLTRANSFERASE"/>
    <property type="match status" value="1"/>
</dbReference>
<dbReference type="HAMAP" id="MF_00182">
    <property type="entry name" value="Formyl_trans"/>
    <property type="match status" value="1"/>
</dbReference>
<name>A0A8J9TYH8_PHATR</name>
<dbReference type="InterPro" id="IPR011034">
    <property type="entry name" value="Formyl_transferase-like_C_sf"/>
</dbReference>
<feature type="domain" description="Formyl transferase C-terminal" evidence="7">
    <location>
        <begin position="225"/>
        <end position="330"/>
    </location>
</feature>
<dbReference type="InterPro" id="IPR005794">
    <property type="entry name" value="Fmt"/>
</dbReference>
<dbReference type="GO" id="GO:0004479">
    <property type="term" value="F:methionyl-tRNA formyltransferase activity"/>
    <property type="evidence" value="ECO:0007669"/>
    <property type="project" value="UniProtKB-EC"/>
</dbReference>
<evidence type="ECO:0000259" key="7">
    <source>
        <dbReference type="Pfam" id="PF02911"/>
    </source>
</evidence>
<keyword evidence="4" id="KW-0808">Transferase</keyword>
<evidence type="ECO:0000256" key="3">
    <source>
        <dbReference type="ARBA" id="ARBA00014185"/>
    </source>
</evidence>
<dbReference type="NCBIfam" id="TIGR00460">
    <property type="entry name" value="fmt"/>
    <property type="match status" value="1"/>
</dbReference>
<accession>A0A8J9TYH8</accession>
<protein>
    <recommendedName>
        <fullName evidence="3">Methionyl-tRNA formyltransferase, mitochondrial</fullName>
        <ecNumber evidence="2">2.1.2.9</ecNumber>
    </recommendedName>
</protein>
<sequence length="336" mass="36711">KKRVVFLGTPEVAATSLQTIYRASQHPDSAFEIVGVVTQPAKRRKRKGQLEASPVGKLAEELDIPVLAPEKAKDVDFLDHLEHQVRPDLCITAAYGQYLPKRFLAAPPYGTVNIHPSLLPRWRGASPVQRSLEAGDNPVGVTVLFTVSQMDAGPIIAQTERMIDEDETATTVLPKLFEIGTNLLLEHLPAVLSGKISMDTATTQDGTKAVSAAMIHSSEGELKPWLESARTCHNRGRGFSMWPGTFMYFQIGGGENDSSADGAREPMKVKIVETRVVPDLVREPTNIVSLGPTKKSGLYVTCVDGSVLELLQVQPATRKAFRARDFQNGYPGETIR</sequence>
<feature type="non-terminal residue" evidence="8">
    <location>
        <position position="1"/>
    </location>
</feature>
<evidence type="ECO:0000256" key="4">
    <source>
        <dbReference type="ARBA" id="ARBA00022679"/>
    </source>
</evidence>
<gene>
    <name evidence="8" type="ORF">PTTT1_LOCUS49950</name>
</gene>
<dbReference type="InterPro" id="IPR036477">
    <property type="entry name" value="Formyl_transf_N_sf"/>
</dbReference>
<dbReference type="SUPFAM" id="SSF53328">
    <property type="entry name" value="Formyltransferase"/>
    <property type="match status" value="1"/>
</dbReference>
<comment type="similarity">
    <text evidence="1">Belongs to the Fmt family.</text>
</comment>
<dbReference type="EMBL" id="OU594948">
    <property type="protein sequence ID" value="CAG9292938.1"/>
    <property type="molecule type" value="Genomic_DNA"/>
</dbReference>
<dbReference type="CDD" id="cd08704">
    <property type="entry name" value="Met_tRNA_FMT_C"/>
    <property type="match status" value="1"/>
</dbReference>
<dbReference type="EC" id="2.1.2.9" evidence="2"/>
<organism evidence="8">
    <name type="scientific">Phaeodactylum tricornutum</name>
    <name type="common">Diatom</name>
    <dbReference type="NCBI Taxonomy" id="2850"/>
    <lineage>
        <taxon>Eukaryota</taxon>
        <taxon>Sar</taxon>
        <taxon>Stramenopiles</taxon>
        <taxon>Ochrophyta</taxon>
        <taxon>Bacillariophyta</taxon>
        <taxon>Bacillariophyceae</taxon>
        <taxon>Bacillariophycidae</taxon>
        <taxon>Naviculales</taxon>
        <taxon>Phaeodactylaceae</taxon>
        <taxon>Phaeodactylum</taxon>
    </lineage>
</organism>
<dbReference type="GO" id="GO:0005739">
    <property type="term" value="C:mitochondrion"/>
    <property type="evidence" value="ECO:0007669"/>
    <property type="project" value="TreeGrafter"/>
</dbReference>
<dbReference type="Pfam" id="PF00551">
    <property type="entry name" value="Formyl_trans_N"/>
    <property type="match status" value="1"/>
</dbReference>